<reference evidence="2 3" key="1">
    <citation type="journal article" date="2022" name="Syst. Appl. Microbiol.">
        <title>Rhodopirellula aestuarii sp. nov., a novel member of the genus Rhodopirellula isolated from brackish sediments collected in the Tagus River estuary, Portugal.</title>
        <authorList>
            <person name="Vitorino I.R."/>
            <person name="Klimek D."/>
            <person name="Calusinska M."/>
            <person name="Lobo-da-Cunha A."/>
            <person name="Vasconcelos V."/>
            <person name="Lage O.M."/>
        </authorList>
    </citation>
    <scope>NUCLEOTIDE SEQUENCE [LARGE SCALE GENOMIC DNA]</scope>
    <source>
        <strain evidence="2 3">ICT_H3.1</strain>
    </source>
</reference>
<organism evidence="2 3">
    <name type="scientific">Aporhodopirellula aestuarii</name>
    <dbReference type="NCBI Taxonomy" id="2950107"/>
    <lineage>
        <taxon>Bacteria</taxon>
        <taxon>Pseudomonadati</taxon>
        <taxon>Planctomycetota</taxon>
        <taxon>Planctomycetia</taxon>
        <taxon>Pirellulales</taxon>
        <taxon>Pirellulaceae</taxon>
        <taxon>Aporhodopirellula</taxon>
    </lineage>
</organism>
<gene>
    <name evidence="2" type="ORF">NB063_22835</name>
</gene>
<sequence>MRRLRFLAMCGWTLMATAAMAQQTATVATPDAFPTPGTSHVIAGELTMVDHVNRMGILRCDRLDSRIKYHQDLPLAFSMLPYGAIFYNGATASLADIPLGTHLHGWFHLGPAGNFPVELMETDYAATVKNQPIDRSPDSPLSQALRLEDDFTFYQRQNQGWKILAIDSAQQKLTVEKVPLEKESRLPELSGFPTVEGLRGKQILDYTLATRVWKANKMGDWADLAVGQTVLFNLTWATMYGPGRVTDLWIDPASRAAASERQQRVFDQQIRDRGFPAMVSAIEYLEKGAGIVTVEFYTGFETKHADFFPSNQSARVIVAESSLRTHDAHNDGQSVRVTELINVSESLSNPIIAPGSSGFRLRFRMNELLEGIRPGRTVRLQAGSWDRHDLPREEKIHPFDIRPPLLLPPTE</sequence>
<keyword evidence="3" id="KW-1185">Reference proteome</keyword>
<feature type="chain" id="PRO_5045249694" evidence="1">
    <location>
        <begin position="22"/>
        <end position="411"/>
    </location>
</feature>
<evidence type="ECO:0000256" key="1">
    <source>
        <dbReference type="SAM" id="SignalP"/>
    </source>
</evidence>
<protein>
    <submittedName>
        <fullName evidence="2">Uncharacterized protein</fullName>
    </submittedName>
</protein>
<evidence type="ECO:0000313" key="2">
    <source>
        <dbReference type="EMBL" id="MCM2373458.1"/>
    </source>
</evidence>
<proteinExistence type="predicted"/>
<name>A0ABT0U992_9BACT</name>
<dbReference type="RefSeq" id="WP_250931217.1">
    <property type="nucleotide sequence ID" value="NZ_JAMQBK010000062.1"/>
</dbReference>
<accession>A0ABT0U992</accession>
<comment type="caution">
    <text evidence="2">The sequence shown here is derived from an EMBL/GenBank/DDBJ whole genome shotgun (WGS) entry which is preliminary data.</text>
</comment>
<keyword evidence="1" id="KW-0732">Signal</keyword>
<evidence type="ECO:0000313" key="3">
    <source>
        <dbReference type="Proteomes" id="UP001202961"/>
    </source>
</evidence>
<feature type="signal peptide" evidence="1">
    <location>
        <begin position="1"/>
        <end position="21"/>
    </location>
</feature>
<dbReference type="EMBL" id="JAMQBK010000062">
    <property type="protein sequence ID" value="MCM2373458.1"/>
    <property type="molecule type" value="Genomic_DNA"/>
</dbReference>
<dbReference type="Proteomes" id="UP001202961">
    <property type="component" value="Unassembled WGS sequence"/>
</dbReference>